<dbReference type="RefSeq" id="WP_025728636.1">
    <property type="nucleotide sequence ID" value="NZ_JAAIWK010000025.1"/>
</dbReference>
<comment type="caution">
    <text evidence="1">The sequence shown here is derived from an EMBL/GenBank/DDBJ whole genome shotgun (WGS) entry which is preliminary data.</text>
</comment>
<protein>
    <submittedName>
        <fullName evidence="1">Uncharacterized protein</fullName>
    </submittedName>
</protein>
<accession>A0A0A6VEY0</accession>
<dbReference type="Proteomes" id="UP000030588">
    <property type="component" value="Unassembled WGS sequence"/>
</dbReference>
<gene>
    <name evidence="1" type="ORF">NG54_05160</name>
</gene>
<dbReference type="STRING" id="363870.NG54_05160"/>
<proteinExistence type="predicted"/>
<dbReference type="EMBL" id="JRUN01000010">
    <property type="protein sequence ID" value="KHD86141.1"/>
    <property type="molecule type" value="Genomic_DNA"/>
</dbReference>
<evidence type="ECO:0000313" key="1">
    <source>
        <dbReference type="EMBL" id="KHD86141.1"/>
    </source>
</evidence>
<reference evidence="1 2" key="1">
    <citation type="submission" date="2014-10" db="EMBL/GenBank/DDBJ databases">
        <title>Draft genome of phytase producing Bacillus ginsengihumi strain M2.11.</title>
        <authorList>
            <person name="Toymentseva A."/>
            <person name="Boulygina E.A."/>
            <person name="Kazakov S.V."/>
            <person name="Kayumov I."/>
            <person name="Suleimanova A.D."/>
            <person name="Mardanova A.M."/>
            <person name="Maria S.N."/>
            <person name="Sergey M.Y."/>
            <person name="Sharipova M.R."/>
        </authorList>
    </citation>
    <scope>NUCLEOTIDE SEQUENCE [LARGE SCALE GENOMIC DNA]</scope>
    <source>
        <strain evidence="1 2">M2.11</strain>
    </source>
</reference>
<organism evidence="1 2">
    <name type="scientific">Heyndrickxia ginsengihumi</name>
    <dbReference type="NCBI Taxonomy" id="363870"/>
    <lineage>
        <taxon>Bacteria</taxon>
        <taxon>Bacillati</taxon>
        <taxon>Bacillota</taxon>
        <taxon>Bacilli</taxon>
        <taxon>Bacillales</taxon>
        <taxon>Bacillaceae</taxon>
        <taxon>Heyndrickxia</taxon>
    </lineage>
</organism>
<dbReference type="AlphaFoldDB" id="A0A0A6VEY0"/>
<evidence type="ECO:0000313" key="2">
    <source>
        <dbReference type="Proteomes" id="UP000030588"/>
    </source>
</evidence>
<sequence>MKAKYVITIIVLCYLSISTMTMTITYANEQKHSKIITVHEYRKDVTGDGKEETIKLKGIPFEAGSHFLKAVYATVATSTGKTFKLMYEPGYDPKLTFLDVNHDGVKDIFESSATGGSGGMMNYRINSIKGEEQSEIPLPPPLKLQGKFDQAFTASLKIMDTNQTFLINLRSRQKDYVRLGLYQKNGILNEPTELMIDPVAVYKPVKISGKKGYGLLGLQQVSGAYHADRIGTILSTWYYEHGRWQLIKTKWQVGNRS</sequence>
<name>A0A0A6VEY0_9BACI</name>